<dbReference type="NCBIfam" id="TIGR00573">
    <property type="entry name" value="dnaq"/>
    <property type="match status" value="1"/>
</dbReference>
<dbReference type="Proteomes" id="UP000247118">
    <property type="component" value="Chromosome"/>
</dbReference>
<feature type="domain" description="Exonuclease" evidence="5">
    <location>
        <begin position="26"/>
        <end position="197"/>
    </location>
</feature>
<dbReference type="GO" id="GO:0005829">
    <property type="term" value="C:cytosol"/>
    <property type="evidence" value="ECO:0007669"/>
    <property type="project" value="TreeGrafter"/>
</dbReference>
<dbReference type="RefSeq" id="WP_004021457.1">
    <property type="nucleotide sequence ID" value="NZ_CABEIC010000002.1"/>
</dbReference>
<dbReference type="CDD" id="cd06127">
    <property type="entry name" value="DEDDh"/>
    <property type="match status" value="1"/>
</dbReference>
<dbReference type="FunFam" id="3.30.420.10:FF:000045">
    <property type="entry name" value="3'-5' exonuclease DinG"/>
    <property type="match status" value="1"/>
</dbReference>
<dbReference type="InterPro" id="IPR012337">
    <property type="entry name" value="RNaseH-like_sf"/>
</dbReference>
<dbReference type="PANTHER" id="PTHR30231">
    <property type="entry name" value="DNA POLYMERASE III SUBUNIT EPSILON"/>
    <property type="match status" value="1"/>
</dbReference>
<keyword evidence="1" id="KW-0540">Nuclease</keyword>
<dbReference type="AlphaFoldDB" id="A0AAD0NXV1"/>
<reference evidence="6 7" key="1">
    <citation type="submission" date="2018-05" db="EMBL/GenBank/DDBJ databases">
        <title>Complete genome sequence of Gordonia terrae NRRL B-16283.</title>
        <authorList>
            <person name="Garlena R.A."/>
            <person name="Russell D.A."/>
            <person name="Hatfull G.F."/>
        </authorList>
    </citation>
    <scope>NUCLEOTIDE SEQUENCE [LARGE SCALE GENOMIC DNA]</scope>
    <source>
        <strain evidence="6 7">NRRL B-16283</strain>
    </source>
</reference>
<name>A0AAD0NXV1_9ACTN</name>
<evidence type="ECO:0000259" key="5">
    <source>
        <dbReference type="SMART" id="SM00479"/>
    </source>
</evidence>
<dbReference type="GeneID" id="32686315"/>
<evidence type="ECO:0000313" key="6">
    <source>
        <dbReference type="EMBL" id="AWO82329.1"/>
    </source>
</evidence>
<dbReference type="InterPro" id="IPR036397">
    <property type="entry name" value="RNaseH_sf"/>
</dbReference>
<dbReference type="GO" id="GO:0003677">
    <property type="term" value="F:DNA binding"/>
    <property type="evidence" value="ECO:0007669"/>
    <property type="project" value="InterPro"/>
</dbReference>
<dbReference type="GO" id="GO:0006260">
    <property type="term" value="P:DNA replication"/>
    <property type="evidence" value="ECO:0007669"/>
    <property type="project" value="InterPro"/>
</dbReference>
<evidence type="ECO:0000313" key="7">
    <source>
        <dbReference type="Proteomes" id="UP000247118"/>
    </source>
</evidence>
<dbReference type="Pfam" id="PF00929">
    <property type="entry name" value="RNase_T"/>
    <property type="match status" value="1"/>
</dbReference>
<keyword evidence="3 6" id="KW-0269">Exonuclease</keyword>
<proteinExistence type="predicted"/>
<protein>
    <submittedName>
        <fullName evidence="6">3'-5' exonuclease</fullName>
    </submittedName>
</protein>
<evidence type="ECO:0000256" key="3">
    <source>
        <dbReference type="ARBA" id="ARBA00022839"/>
    </source>
</evidence>
<sequence length="211" mass="23389">MLIRRRRRPDAQSAEPPTPSSWRSSKYLVIDLETSGLDPCTDQINSVGMVPIDHGRIICSDAQYSLVRSPRPISEESLKLHGIRNEDTASAPTLAECVDRMDELMRGRVLVAHGAHIERAFLRRAFRQTHREFAQSFIDTAILARDHLDIDMEPHQSVSLEFVAEQMNLPVHTPHHALGDAMTTAVLFIALATKLEDSLAGGASSLLSLCS</sequence>
<feature type="region of interest" description="Disordered" evidence="4">
    <location>
        <begin position="1"/>
        <end position="22"/>
    </location>
</feature>
<dbReference type="PANTHER" id="PTHR30231:SF4">
    <property type="entry name" value="PROTEIN NEN2"/>
    <property type="match status" value="1"/>
</dbReference>
<dbReference type="SUPFAM" id="SSF53098">
    <property type="entry name" value="Ribonuclease H-like"/>
    <property type="match status" value="1"/>
</dbReference>
<evidence type="ECO:0000256" key="2">
    <source>
        <dbReference type="ARBA" id="ARBA00022801"/>
    </source>
</evidence>
<dbReference type="Gene3D" id="3.30.420.10">
    <property type="entry name" value="Ribonuclease H-like superfamily/Ribonuclease H"/>
    <property type="match status" value="1"/>
</dbReference>
<evidence type="ECO:0000256" key="4">
    <source>
        <dbReference type="SAM" id="MobiDB-lite"/>
    </source>
</evidence>
<evidence type="ECO:0000256" key="1">
    <source>
        <dbReference type="ARBA" id="ARBA00022722"/>
    </source>
</evidence>
<dbReference type="InterPro" id="IPR013520">
    <property type="entry name" value="Ribonucl_H"/>
</dbReference>
<organism evidence="6 7">
    <name type="scientific">Gordonia terrae</name>
    <dbReference type="NCBI Taxonomy" id="2055"/>
    <lineage>
        <taxon>Bacteria</taxon>
        <taxon>Bacillati</taxon>
        <taxon>Actinomycetota</taxon>
        <taxon>Actinomycetes</taxon>
        <taxon>Mycobacteriales</taxon>
        <taxon>Gordoniaceae</taxon>
        <taxon>Gordonia</taxon>
    </lineage>
</organism>
<dbReference type="SMART" id="SM00479">
    <property type="entry name" value="EXOIII"/>
    <property type="match status" value="1"/>
</dbReference>
<dbReference type="KEGG" id="gta:BCM27_01080"/>
<keyword evidence="2" id="KW-0378">Hydrolase</keyword>
<dbReference type="EMBL" id="CP029604">
    <property type="protein sequence ID" value="AWO82329.1"/>
    <property type="molecule type" value="Genomic_DNA"/>
</dbReference>
<dbReference type="GO" id="GO:0003887">
    <property type="term" value="F:DNA-directed DNA polymerase activity"/>
    <property type="evidence" value="ECO:0007669"/>
    <property type="project" value="InterPro"/>
</dbReference>
<dbReference type="InterPro" id="IPR006054">
    <property type="entry name" value="DnaQ"/>
</dbReference>
<gene>
    <name evidence="6" type="ORF">DLJ61_01085</name>
</gene>
<dbReference type="GO" id="GO:0008408">
    <property type="term" value="F:3'-5' exonuclease activity"/>
    <property type="evidence" value="ECO:0007669"/>
    <property type="project" value="TreeGrafter"/>
</dbReference>
<accession>A0AAD0NXV1</accession>